<evidence type="ECO:0000259" key="1">
    <source>
        <dbReference type="Pfam" id="PF03551"/>
    </source>
</evidence>
<dbReference type="PANTHER" id="PTHR43252:SF4">
    <property type="entry name" value="TRANSCRIPTIONAL REGULATORY PROTEIN"/>
    <property type="match status" value="1"/>
</dbReference>
<gene>
    <name evidence="3" type="ORF">ACFOSH_30690</name>
</gene>
<protein>
    <submittedName>
        <fullName evidence="3">PadR family transcriptional regulator</fullName>
    </submittedName>
</protein>
<dbReference type="InterPro" id="IPR018309">
    <property type="entry name" value="Tscrpt_reg_PadR_C"/>
</dbReference>
<dbReference type="Pfam" id="PF10400">
    <property type="entry name" value="Vir_act_alpha_C"/>
    <property type="match status" value="1"/>
</dbReference>
<feature type="domain" description="Transcription regulator PadR N-terminal" evidence="1">
    <location>
        <begin position="7"/>
        <end position="81"/>
    </location>
</feature>
<dbReference type="InterPro" id="IPR036390">
    <property type="entry name" value="WH_DNA-bd_sf"/>
</dbReference>
<organism evidence="3 4">
    <name type="scientific">Amycolatopsis speibonae</name>
    <dbReference type="NCBI Taxonomy" id="1450224"/>
    <lineage>
        <taxon>Bacteria</taxon>
        <taxon>Bacillati</taxon>
        <taxon>Actinomycetota</taxon>
        <taxon>Actinomycetes</taxon>
        <taxon>Pseudonocardiales</taxon>
        <taxon>Pseudonocardiaceae</taxon>
        <taxon>Amycolatopsis</taxon>
    </lineage>
</organism>
<dbReference type="Gene3D" id="1.10.10.10">
    <property type="entry name" value="Winged helix-like DNA-binding domain superfamily/Winged helix DNA-binding domain"/>
    <property type="match status" value="1"/>
</dbReference>
<evidence type="ECO:0000259" key="2">
    <source>
        <dbReference type="Pfam" id="PF10400"/>
    </source>
</evidence>
<dbReference type="Gene3D" id="6.10.140.190">
    <property type="match status" value="1"/>
</dbReference>
<dbReference type="InterPro" id="IPR005149">
    <property type="entry name" value="Tscrpt_reg_PadR_N"/>
</dbReference>
<dbReference type="EMBL" id="JBHRWK010000057">
    <property type="protein sequence ID" value="MFC3453825.1"/>
    <property type="molecule type" value="Genomic_DNA"/>
</dbReference>
<evidence type="ECO:0000313" key="3">
    <source>
        <dbReference type="EMBL" id="MFC3453825.1"/>
    </source>
</evidence>
<sequence length="193" mass="21448">MALRNAILAMLLDGESSGYDLAKGFNASVANFWTATPQQLYRELDKMESQGLVAARVVEQERRPNKRLFSLTDTGATELAEFTTRAPKPTAIRDELLVQIQAVEAGDDERIRHAVADRMATAETKLKRFERLRDRLLGESAEAEFLATAPRVGPYLTLARGIAFEQENIRWGEQVLAVLDRRAAAGFGGDRRG</sequence>
<comment type="caution">
    <text evidence="3">The sequence shown here is derived from an EMBL/GenBank/DDBJ whole genome shotgun (WGS) entry which is preliminary data.</text>
</comment>
<dbReference type="SUPFAM" id="SSF46785">
    <property type="entry name" value="Winged helix' DNA-binding domain"/>
    <property type="match status" value="1"/>
</dbReference>
<proteinExistence type="predicted"/>
<name>A0ABV7P5J9_9PSEU</name>
<reference evidence="4" key="1">
    <citation type="journal article" date="2019" name="Int. J. Syst. Evol. Microbiol.">
        <title>The Global Catalogue of Microorganisms (GCM) 10K type strain sequencing project: providing services to taxonomists for standard genome sequencing and annotation.</title>
        <authorList>
            <consortium name="The Broad Institute Genomics Platform"/>
            <consortium name="The Broad Institute Genome Sequencing Center for Infectious Disease"/>
            <person name="Wu L."/>
            <person name="Ma J."/>
        </authorList>
    </citation>
    <scope>NUCLEOTIDE SEQUENCE [LARGE SCALE GENOMIC DNA]</scope>
    <source>
        <strain evidence="4">CGMCC 4.7676</strain>
    </source>
</reference>
<evidence type="ECO:0000313" key="4">
    <source>
        <dbReference type="Proteomes" id="UP001595645"/>
    </source>
</evidence>
<dbReference type="RefSeq" id="WP_378242792.1">
    <property type="nucleotide sequence ID" value="NZ_JBHRWK010000057.1"/>
</dbReference>
<keyword evidence="4" id="KW-1185">Reference proteome</keyword>
<dbReference type="PANTHER" id="PTHR43252">
    <property type="entry name" value="TRANSCRIPTIONAL REGULATOR YQJI"/>
    <property type="match status" value="1"/>
</dbReference>
<dbReference type="Pfam" id="PF03551">
    <property type="entry name" value="PadR"/>
    <property type="match status" value="1"/>
</dbReference>
<feature type="domain" description="Transcription regulator PadR C-terminal" evidence="2">
    <location>
        <begin position="92"/>
        <end position="180"/>
    </location>
</feature>
<dbReference type="Proteomes" id="UP001595645">
    <property type="component" value="Unassembled WGS sequence"/>
</dbReference>
<dbReference type="InterPro" id="IPR036388">
    <property type="entry name" value="WH-like_DNA-bd_sf"/>
</dbReference>
<accession>A0ABV7P5J9</accession>